<name>A0A6C0AEZ4_9ZZZZ</name>
<proteinExistence type="predicted"/>
<accession>A0A6C0AEZ4</accession>
<evidence type="ECO:0000313" key="1">
    <source>
        <dbReference type="EMBL" id="QHS78272.1"/>
    </source>
</evidence>
<organism evidence="1">
    <name type="scientific">viral metagenome</name>
    <dbReference type="NCBI Taxonomy" id="1070528"/>
    <lineage>
        <taxon>unclassified sequences</taxon>
        <taxon>metagenomes</taxon>
        <taxon>organismal metagenomes</taxon>
    </lineage>
</organism>
<reference evidence="1" key="1">
    <citation type="journal article" date="2020" name="Nature">
        <title>Giant virus diversity and host interactions through global metagenomics.</title>
        <authorList>
            <person name="Schulz F."/>
            <person name="Roux S."/>
            <person name="Paez-Espino D."/>
            <person name="Jungbluth S."/>
            <person name="Walsh D.A."/>
            <person name="Denef V.J."/>
            <person name="McMahon K.D."/>
            <person name="Konstantinidis K.T."/>
            <person name="Eloe-Fadrosh E.A."/>
            <person name="Kyrpides N.C."/>
            <person name="Woyke T."/>
        </authorList>
    </citation>
    <scope>NUCLEOTIDE SEQUENCE</scope>
    <source>
        <strain evidence="1">GVMAG-S-1021933-23</strain>
    </source>
</reference>
<dbReference type="AlphaFoldDB" id="A0A6C0AEZ4"/>
<protein>
    <submittedName>
        <fullName evidence="1">Uncharacterized protein</fullName>
    </submittedName>
</protein>
<sequence>MSKPTVKKKDSNTFDYMKTNKDNLQNIILNPSILHIIDNLVTRTNKIIIHAYQFIKLYLSFLYQNNTKFPSIDKKFISHVFKVITIRKSNSGGYSEDKMPEQLKLLSSFYQQHYINTLYKNEAIYYDKLPHILAYEAIDMVTNINNNIQQNFINHLNKYVNIVFKLKEKISEITKNNKDKIIRKELHKNLYQEFYYIKQDLCSFNKDYISDIKYHNWINEQKLKLFPNKNKFDHDSIHYDLKSNTQDYLISMFYILEQFEIFNKHNENTDTKEIRLFNVLPLRTNIISKHITIDTCGLISNFIETDIAKNLSNYKKDNNQFNLWNRFFKLNHKSLKKNKYTFNFMIKTDGISVSILFIKLDKNNIPLKKSFKNNTDNFDYIEQVEITQDIKNKKVICIDPGYSDIIYCGAKNEKGDLQTFRYTQNQRRLETKSKKYNKIIEEINTETKISNKSIKEIETKLSKLNSKTINFEKFYKYCIKKNKLNSKLYQHYQQRIFRKLKLNRFINSQKSESKMLNNFKNKFGNPNDKDI</sequence>
<dbReference type="EMBL" id="MN740595">
    <property type="protein sequence ID" value="QHS78272.1"/>
    <property type="molecule type" value="Genomic_DNA"/>
</dbReference>